<evidence type="ECO:0000313" key="3">
    <source>
        <dbReference type="EMBL" id="TDL19891.1"/>
    </source>
</evidence>
<dbReference type="InterPro" id="IPR001251">
    <property type="entry name" value="CRAL-TRIO_dom"/>
</dbReference>
<keyword evidence="4" id="KW-1185">Reference proteome</keyword>
<dbReference type="GO" id="GO:0008526">
    <property type="term" value="F:phosphatidylinositol transfer activity"/>
    <property type="evidence" value="ECO:0007669"/>
    <property type="project" value="TreeGrafter"/>
</dbReference>
<accession>A0A4Y7PXT9</accession>
<gene>
    <name evidence="3" type="ORF">BD410DRAFT_791514</name>
</gene>
<proteinExistence type="predicted"/>
<dbReference type="VEuPathDB" id="FungiDB:BD410DRAFT_791514"/>
<dbReference type="InterPro" id="IPR036273">
    <property type="entry name" value="CRAL/TRIO_N_dom_sf"/>
</dbReference>
<dbReference type="InterPro" id="IPR052578">
    <property type="entry name" value="PI_Transfer_CRAL-TRIO"/>
</dbReference>
<dbReference type="STRING" id="50990.A0A4Y7PXT9"/>
<evidence type="ECO:0000259" key="2">
    <source>
        <dbReference type="PROSITE" id="PS50191"/>
    </source>
</evidence>
<feature type="compositionally biased region" description="Basic and acidic residues" evidence="1">
    <location>
        <begin position="14"/>
        <end position="25"/>
    </location>
</feature>
<reference evidence="3 4" key="1">
    <citation type="submission" date="2018-06" db="EMBL/GenBank/DDBJ databases">
        <title>A transcriptomic atlas of mushroom development highlights an independent origin of complex multicellularity.</title>
        <authorList>
            <consortium name="DOE Joint Genome Institute"/>
            <person name="Krizsan K."/>
            <person name="Almasi E."/>
            <person name="Merenyi Z."/>
            <person name="Sahu N."/>
            <person name="Viragh M."/>
            <person name="Koszo T."/>
            <person name="Mondo S."/>
            <person name="Kiss B."/>
            <person name="Balint B."/>
            <person name="Kues U."/>
            <person name="Barry K."/>
            <person name="Hegedus J.C."/>
            <person name="Henrissat B."/>
            <person name="Johnson J."/>
            <person name="Lipzen A."/>
            <person name="Ohm R."/>
            <person name="Nagy I."/>
            <person name="Pangilinan J."/>
            <person name="Yan J."/>
            <person name="Xiong Y."/>
            <person name="Grigoriev I.V."/>
            <person name="Hibbett D.S."/>
            <person name="Nagy L.G."/>
        </authorList>
    </citation>
    <scope>NUCLEOTIDE SEQUENCE [LARGE SCALE GENOMIC DNA]</scope>
    <source>
        <strain evidence="3 4">SZMC22713</strain>
    </source>
</reference>
<feature type="region of interest" description="Disordered" evidence="1">
    <location>
        <begin position="1"/>
        <end position="25"/>
    </location>
</feature>
<dbReference type="SMART" id="SM01100">
    <property type="entry name" value="CRAL_TRIO_N"/>
    <property type="match status" value="1"/>
</dbReference>
<dbReference type="PANTHER" id="PTHR45824">
    <property type="entry name" value="GH16843P"/>
    <property type="match status" value="1"/>
</dbReference>
<dbReference type="SMART" id="SM00516">
    <property type="entry name" value="SEC14"/>
    <property type="match status" value="1"/>
</dbReference>
<evidence type="ECO:0000313" key="4">
    <source>
        <dbReference type="Proteomes" id="UP000294933"/>
    </source>
</evidence>
<name>A0A4Y7PXT9_9AGAM</name>
<dbReference type="Pfam" id="PF03765">
    <property type="entry name" value="CRAL_TRIO_N"/>
    <property type="match status" value="1"/>
</dbReference>
<dbReference type="Pfam" id="PF00650">
    <property type="entry name" value="CRAL_TRIO"/>
    <property type="match status" value="1"/>
</dbReference>
<feature type="region of interest" description="Disordered" evidence="1">
    <location>
        <begin position="233"/>
        <end position="269"/>
    </location>
</feature>
<dbReference type="SUPFAM" id="SSF52087">
    <property type="entry name" value="CRAL/TRIO domain"/>
    <property type="match status" value="1"/>
</dbReference>
<dbReference type="InterPro" id="IPR011074">
    <property type="entry name" value="CRAL/TRIO_N_dom"/>
</dbReference>
<dbReference type="PROSITE" id="PS50191">
    <property type="entry name" value="CRAL_TRIO"/>
    <property type="match status" value="1"/>
</dbReference>
<dbReference type="Proteomes" id="UP000294933">
    <property type="component" value="Unassembled WGS sequence"/>
</dbReference>
<dbReference type="Gene3D" id="3.40.525.10">
    <property type="entry name" value="CRAL-TRIO lipid binding domain"/>
    <property type="match status" value="1"/>
</dbReference>
<dbReference type="PANTHER" id="PTHR45824:SF29">
    <property type="entry name" value="GH16843P"/>
    <property type="match status" value="1"/>
</dbReference>
<sequence>MPEFKPIPTPATKYPKEIHGKLSDDQEAHRKTVLAHFNGHDYQIPDLVKGQLSDEEKFWLSNECILRYLRATKWEPQAAIKRLEDTLKWRREYGLYDKVTAEHVEPEGVTGKEVVYGYDTHGRPCLYMFPSRQNTTEPERQLEFAVWMMERAVDLMGPGVEALDLMINFADRSKNPTIATARTMLHIIQSHYPERLGLAVVINVPFLINAFFKLILPFVDPITRNKIKFNPTLFSSTSPTPSTPQPLISDSDTKTDITPETPSLPSTLEPESIFTPDMVMSSGWGGSRDFTYSHEEYWPALVSLCTSRRAAQMSAWRALGGKVGISEWDVKCRAASSATFTGMTENSTSQVNLAEKVAGGHVVGVSVMDTVPVVE</sequence>
<dbReference type="CDD" id="cd00170">
    <property type="entry name" value="SEC14"/>
    <property type="match status" value="1"/>
</dbReference>
<dbReference type="SUPFAM" id="SSF46938">
    <property type="entry name" value="CRAL/TRIO N-terminal domain"/>
    <property type="match status" value="1"/>
</dbReference>
<dbReference type="AlphaFoldDB" id="A0A4Y7PXT9"/>
<protein>
    <submittedName>
        <fullName evidence="3">CRAL/TRIO domain-containing protein</fullName>
    </submittedName>
</protein>
<dbReference type="OrthoDB" id="75724at2759"/>
<organism evidence="3 4">
    <name type="scientific">Rickenella mellea</name>
    <dbReference type="NCBI Taxonomy" id="50990"/>
    <lineage>
        <taxon>Eukaryota</taxon>
        <taxon>Fungi</taxon>
        <taxon>Dikarya</taxon>
        <taxon>Basidiomycota</taxon>
        <taxon>Agaricomycotina</taxon>
        <taxon>Agaricomycetes</taxon>
        <taxon>Hymenochaetales</taxon>
        <taxon>Rickenellaceae</taxon>
        <taxon>Rickenella</taxon>
    </lineage>
</organism>
<feature type="domain" description="CRAL-TRIO" evidence="2">
    <location>
        <begin position="97"/>
        <end position="292"/>
    </location>
</feature>
<evidence type="ECO:0000256" key="1">
    <source>
        <dbReference type="SAM" id="MobiDB-lite"/>
    </source>
</evidence>
<dbReference type="InterPro" id="IPR036865">
    <property type="entry name" value="CRAL-TRIO_dom_sf"/>
</dbReference>
<dbReference type="EMBL" id="ML170192">
    <property type="protein sequence ID" value="TDL19891.1"/>
    <property type="molecule type" value="Genomic_DNA"/>
</dbReference>